<dbReference type="PANTHER" id="PTHR30005">
    <property type="entry name" value="EXOPOLYPHOSPHATASE"/>
    <property type="match status" value="1"/>
</dbReference>
<dbReference type="RefSeq" id="WP_268112303.1">
    <property type="nucleotide sequence ID" value="NZ_JAPPUX010000004.1"/>
</dbReference>
<dbReference type="PANTHER" id="PTHR30005:SF0">
    <property type="entry name" value="RETROGRADE REGULATION PROTEIN 2"/>
    <property type="match status" value="1"/>
</dbReference>
<reference evidence="3" key="1">
    <citation type="submission" date="2022-08" db="EMBL/GenBank/DDBJ databases">
        <title>Genome sequencing of Nocardioides sp. STR2.</title>
        <authorList>
            <person name="So Y."/>
        </authorList>
    </citation>
    <scope>NUCLEOTIDE SEQUENCE</scope>
    <source>
        <strain evidence="3">STR2</strain>
    </source>
</reference>
<comment type="caution">
    <text evidence="3">The sequence shown here is derived from an EMBL/GenBank/DDBJ whole genome shotgun (WGS) entry which is preliminary data.</text>
</comment>
<dbReference type="CDD" id="cd24054">
    <property type="entry name" value="ASKHA_NBD_AaPPX-GppA_MtPPX2-like"/>
    <property type="match status" value="1"/>
</dbReference>
<gene>
    <name evidence="3" type="ORF">NYO98_13725</name>
</gene>
<evidence type="ECO:0000313" key="4">
    <source>
        <dbReference type="Proteomes" id="UP001074726"/>
    </source>
</evidence>
<proteinExistence type="inferred from homology"/>
<dbReference type="InterPro" id="IPR050273">
    <property type="entry name" value="GppA/Ppx_hydrolase"/>
</dbReference>
<dbReference type="Pfam" id="PF02541">
    <property type="entry name" value="Ppx-GppA"/>
    <property type="match status" value="1"/>
</dbReference>
<dbReference type="InterPro" id="IPR003695">
    <property type="entry name" value="Ppx_GppA_N"/>
</dbReference>
<protein>
    <submittedName>
        <fullName evidence="3">Ppx/GppA family phosphatase</fullName>
    </submittedName>
</protein>
<comment type="similarity">
    <text evidence="1">Belongs to the GppA/Ppx family.</text>
</comment>
<dbReference type="Gene3D" id="3.30.420.40">
    <property type="match status" value="1"/>
</dbReference>
<dbReference type="Gene3D" id="3.30.420.150">
    <property type="entry name" value="Exopolyphosphatase. Domain 2"/>
    <property type="match status" value="1"/>
</dbReference>
<organism evidence="3 4">
    <name type="scientific">Nocardioides pini</name>
    <dbReference type="NCBI Taxonomy" id="2975053"/>
    <lineage>
        <taxon>Bacteria</taxon>
        <taxon>Bacillati</taxon>
        <taxon>Actinomycetota</taxon>
        <taxon>Actinomycetes</taxon>
        <taxon>Propionibacteriales</taxon>
        <taxon>Nocardioidaceae</taxon>
        <taxon>Nocardioides</taxon>
    </lineage>
</organism>
<evidence type="ECO:0000313" key="3">
    <source>
        <dbReference type="EMBL" id="MCY4727342.1"/>
    </source>
</evidence>
<keyword evidence="4" id="KW-1185">Reference proteome</keyword>
<evidence type="ECO:0000256" key="1">
    <source>
        <dbReference type="ARBA" id="ARBA00007125"/>
    </source>
</evidence>
<evidence type="ECO:0000259" key="2">
    <source>
        <dbReference type="Pfam" id="PF02541"/>
    </source>
</evidence>
<dbReference type="EMBL" id="JAPPUX010000004">
    <property type="protein sequence ID" value="MCY4727342.1"/>
    <property type="molecule type" value="Genomic_DNA"/>
</dbReference>
<dbReference type="Proteomes" id="UP001074726">
    <property type="component" value="Unassembled WGS sequence"/>
</dbReference>
<dbReference type="InterPro" id="IPR043129">
    <property type="entry name" value="ATPase_NBD"/>
</dbReference>
<accession>A0ABT4CEE3</accession>
<dbReference type="SUPFAM" id="SSF53067">
    <property type="entry name" value="Actin-like ATPase domain"/>
    <property type="match status" value="2"/>
</dbReference>
<sequence>MTDPTPHPSAPVVVPRWEWRTFGDDLDDVDALGPLRTAAPVDSDETYVLSMYGDASVKVRDGVLDVKVLQRMSGSGLQLWVPTMKAPFPLDAAAVAGAFTALGAPPPDTRLSEVTREQLLRDLVAPRDDLLVVDTGKRRRRSVLDDCMVELTEMSAAGRTVLTVAVESPDAGLVVRTIGRLGLEGRPNTCVARGLKSLLDWGPRRFAVIDVGTNSVKIALGHRDDGGTPRVEAESSVVTRLGEGLAAAGALTPASMGRTVDAIEDLVREARRVGPVDIVAVGTAGLRQASNRDELLAAVHSRCGVTVEVISGREEARLAYSAAVSALPVSGDRLLVFDSGGGSSQFTFGSVDRIDEQFSVDVGAVRFAERFGLADAVPRATVDAALRAIATELEELSGRPRPDMVIAMGGTSTNLAAVKHGLDHYDPDVVHGTVLDVPEVERQIELFRTRSTEERRGIPGLQPARAEVILAGACVVRTILALTDQDVLTVSDRALRHGVVAERFGAPRRGRP</sequence>
<feature type="domain" description="Ppx/GppA phosphatase N-terminal" evidence="2">
    <location>
        <begin position="233"/>
        <end position="502"/>
    </location>
</feature>
<name>A0ABT4CEE3_9ACTN</name>